<protein>
    <recommendedName>
        <fullName evidence="1">RDRP core domain-containing protein</fullName>
    </recommendedName>
</protein>
<dbReference type="RefSeq" id="WP_206100921.1">
    <property type="nucleotide sequence ID" value="NZ_CP070969.1"/>
</dbReference>
<evidence type="ECO:0000259" key="1">
    <source>
        <dbReference type="Pfam" id="PF05183"/>
    </source>
</evidence>
<reference evidence="2 3" key="1">
    <citation type="submission" date="2021-02" db="EMBL/GenBank/DDBJ databases">
        <title>Paenibacillus tianjinensis sp. nov.</title>
        <authorList>
            <person name="Liu H."/>
        </authorList>
    </citation>
    <scope>NUCLEOTIDE SEQUENCE [LARGE SCALE GENOMIC DNA]</scope>
    <source>
        <strain evidence="2 3">TB2019</strain>
    </source>
</reference>
<feature type="domain" description="RDRP core" evidence="1">
    <location>
        <begin position="74"/>
        <end position="710"/>
    </location>
</feature>
<dbReference type="InterPro" id="IPR057596">
    <property type="entry name" value="RDRP_core"/>
</dbReference>
<sequence>MSKKEEKKSKLFNVLKIKIQEIIKSKYDIHYDKEEEAAHFVQQQNMTMFKQLELIRGVETQDIIELIIVEARHDEKKEAQIRKLMNKGFLYNGERYVRFGKSASQSKDGMTIFIKENFFDEALKRTQLDIPIKEEVIPKYEGYRNLVFSACTIIEEDLPYIVIVDEYKKVLPNQYVKYMKEVPSEWYDKENDIMMPYDKKTIVEGYQDISLSPFDGFGIHTEDISKRYSLHMGFDYVARAFQIRIPYLKGVSVEAPFKSYYKERGIKKIKDVYGRFHNVEDIDCIWNISMFKAHGIFFEHFKEKAWDKYLEKLKKYHYRIGISKYTHNTAELNKYARMNFQYLQCLDLWNPKYIKAYKEMKINEYDILSEENEGKIIQLAKYSTDMLEKIIKGDVFYTLKFLGLKDSKGYTSRSNYVKAIMENEDMLRDPAIRSSLKRKLYKSITEMKYGKIYTEGFYHIVVGDIIGYMEYCADLPVVGCLNAGEFYAKTMKLGECVSFRSPLVDPSEVNLVNIVENEMTNTYLNYFENQDLCMVNMYDLTLPQQGGADEDGDAFMLSQNEILIDSKIHSPIVIELKDKESVKKVKYNKKNITEYELKSRDSRIGEITNIATSILNRYSENPDKIKEKSDDIALLRLTQGKEIDYVKTGIRWGINSRMRENLEQLPYFLLYNYPKKLKRYEQLIKHNRGIDNKDDRVMLNAYHSCSPLNELCEYINKWEQNNLNITEDSLNNLHLVINPNVENTNSSLLKDIKHIYNEFSSEYKKILEDDPEDEELTAIFNKYKEKLLQLSDNESKVFKFDVIVNHCITVAYKNKSEDKTLCWALFGDIMVRNIKCNSNGRKRYTISASTKEDVDAREFLGNYYKLVIEVNEGVNI</sequence>
<keyword evidence="3" id="KW-1185">Reference proteome</keyword>
<proteinExistence type="predicted"/>
<dbReference type="Proteomes" id="UP000663452">
    <property type="component" value="Chromosome"/>
</dbReference>
<dbReference type="EMBL" id="CP070969">
    <property type="protein sequence ID" value="QSF43283.1"/>
    <property type="molecule type" value="Genomic_DNA"/>
</dbReference>
<gene>
    <name evidence="2" type="ORF">JRJ22_18625</name>
</gene>
<evidence type="ECO:0000313" key="2">
    <source>
        <dbReference type="EMBL" id="QSF43283.1"/>
    </source>
</evidence>
<accession>A0ABX7L5G9</accession>
<organism evidence="2 3">
    <name type="scientific">Paenibacillus tianjinensis</name>
    <dbReference type="NCBI Taxonomy" id="2810347"/>
    <lineage>
        <taxon>Bacteria</taxon>
        <taxon>Bacillati</taxon>
        <taxon>Bacillota</taxon>
        <taxon>Bacilli</taxon>
        <taxon>Bacillales</taxon>
        <taxon>Paenibacillaceae</taxon>
        <taxon>Paenibacillus</taxon>
    </lineage>
</organism>
<name>A0ABX7L5G9_9BACL</name>
<evidence type="ECO:0000313" key="3">
    <source>
        <dbReference type="Proteomes" id="UP000663452"/>
    </source>
</evidence>
<dbReference type="Pfam" id="PF05183">
    <property type="entry name" value="RdRP"/>
    <property type="match status" value="1"/>
</dbReference>